<evidence type="ECO:0000313" key="2">
    <source>
        <dbReference type="Proteomes" id="UP000758611"/>
    </source>
</evidence>
<sequence length="163" mass="18570">MSNNQDLAKISGERMDREVVELFNNVDSKIKLNSSEHKYFSNLWGESDIPEVKWFTVAKRQVLNTKENSAFKDDVQDVINDILLGWTDSITELKTAMDTVLYSMKKIEKQARSGAEISREDYISFLANRIISLALLGRLGILIPEVIDPIVHKKIGEIKEASR</sequence>
<dbReference type="RefSeq" id="WP_278476862.1">
    <property type="nucleotide sequence ID" value="NZ_JABZRE010000002.1"/>
</dbReference>
<proteinExistence type="predicted"/>
<accession>A0A930E3A9</accession>
<dbReference type="Proteomes" id="UP000758611">
    <property type="component" value="Unassembled WGS sequence"/>
</dbReference>
<dbReference type="AlphaFoldDB" id="A0A930E3A9"/>
<name>A0A930E3A9_9FIRM</name>
<dbReference type="EMBL" id="JABZRE010000002">
    <property type="protein sequence ID" value="MBF1306346.1"/>
    <property type="molecule type" value="Genomic_DNA"/>
</dbReference>
<organism evidence="1 2">
    <name type="scientific">Parvimonas micra</name>
    <dbReference type="NCBI Taxonomy" id="33033"/>
    <lineage>
        <taxon>Bacteria</taxon>
        <taxon>Bacillati</taxon>
        <taxon>Bacillota</taxon>
        <taxon>Tissierellia</taxon>
        <taxon>Tissierellales</taxon>
        <taxon>Peptoniphilaceae</taxon>
        <taxon>Parvimonas</taxon>
    </lineage>
</organism>
<evidence type="ECO:0000313" key="1">
    <source>
        <dbReference type="EMBL" id="MBF1306346.1"/>
    </source>
</evidence>
<protein>
    <submittedName>
        <fullName evidence="1">Uncharacterized protein</fullName>
    </submittedName>
</protein>
<gene>
    <name evidence="1" type="ORF">HXM94_00965</name>
</gene>
<comment type="caution">
    <text evidence="1">The sequence shown here is derived from an EMBL/GenBank/DDBJ whole genome shotgun (WGS) entry which is preliminary data.</text>
</comment>
<reference evidence="1" key="1">
    <citation type="submission" date="2020-04" db="EMBL/GenBank/DDBJ databases">
        <title>Deep metagenomics examines the oral microbiome during advanced dental caries in children, revealing novel taxa and co-occurrences with host molecules.</title>
        <authorList>
            <person name="Baker J.L."/>
            <person name="Morton J.T."/>
            <person name="Dinis M."/>
            <person name="Alvarez R."/>
            <person name="Tran N.C."/>
            <person name="Knight R."/>
            <person name="Edlund A."/>
        </authorList>
    </citation>
    <scope>NUCLEOTIDE SEQUENCE</scope>
    <source>
        <strain evidence="1">JCVI_23_bin.11</strain>
    </source>
</reference>